<gene>
    <name evidence="2" type="ORF">llap_5657</name>
</gene>
<dbReference type="Proteomes" id="UP000233556">
    <property type="component" value="Unassembled WGS sequence"/>
</dbReference>
<sequence length="477" mass="52516">MEFFEKRKLKSKMKLLGVSSPKSSSVSLDLLNLYVVNQITTKKDNTGYKSKYGTAEGSICQRKKSMNIMLDYMNSARKNPVIMTSNGSENSEGIKEALFDVVKETAELKAPQDCSFLALFEDESQPIHNNPSTKHFNPFVNQSSTTILFIDPDDRNQMTNRNYPYDNREAYLASNAKRSVDRHLESIFTAPEQVLLKSSNASSASYEKTSGPHKTYLQDYHEQLHCFVPSENTEKPLNLEKIDVDSSLSSQSPCYSPRQTESCFSSSPDTSEEEDTVKKKKYLNDRSLKTDDANLIPAPASTEPPKTSCTRTVPLQPSSILTREEANHLQEKDSILRATEEENKSHTVPSESSSSHLTSKREHVTRGTRCDVWSQTERSVTEVEKVDAATQCGTMPGCSCGSSLPSAPSPGGLPPTSPSGAAGGHKMPAHEALQPAGTGSTTGAAAFPDEAEYLSLAGKRTLEVLSYIDIMKERDKL</sequence>
<proteinExistence type="predicted"/>
<evidence type="ECO:0000313" key="3">
    <source>
        <dbReference type="Proteomes" id="UP000233556"/>
    </source>
</evidence>
<name>A0A2I0UDC1_LIMLA</name>
<dbReference type="AlphaFoldDB" id="A0A2I0UDC1"/>
<reference evidence="3" key="2">
    <citation type="submission" date="2017-12" db="EMBL/GenBank/DDBJ databases">
        <title>Genome sequence of the Bar-tailed Godwit (Limosa lapponica baueri).</title>
        <authorList>
            <person name="Lima N.C.B."/>
            <person name="Parody-Merino A.M."/>
            <person name="Battley P.F."/>
            <person name="Fidler A.E."/>
            <person name="Prosdocimi F."/>
        </authorList>
    </citation>
    <scope>NUCLEOTIDE SEQUENCE [LARGE SCALE GENOMIC DNA]</scope>
</reference>
<dbReference type="EMBL" id="KZ505854">
    <property type="protein sequence ID" value="PKU44039.1"/>
    <property type="molecule type" value="Genomic_DNA"/>
</dbReference>
<reference evidence="3" key="1">
    <citation type="submission" date="2017-11" db="EMBL/GenBank/DDBJ databases">
        <authorList>
            <person name="Lima N.C."/>
            <person name="Parody-Merino A.M."/>
            <person name="Battley P.F."/>
            <person name="Fidler A.E."/>
            <person name="Prosdocimi F."/>
        </authorList>
    </citation>
    <scope>NUCLEOTIDE SEQUENCE [LARGE SCALE GENOMIC DNA]</scope>
</reference>
<feature type="region of interest" description="Disordered" evidence="1">
    <location>
        <begin position="401"/>
        <end position="444"/>
    </location>
</feature>
<feature type="compositionally biased region" description="Low complexity" evidence="1">
    <location>
        <begin position="346"/>
        <end position="357"/>
    </location>
</feature>
<feature type="region of interest" description="Disordered" evidence="1">
    <location>
        <begin position="246"/>
        <end position="312"/>
    </location>
</feature>
<feature type="compositionally biased region" description="Pro residues" evidence="1">
    <location>
        <begin position="407"/>
        <end position="417"/>
    </location>
</feature>
<dbReference type="PANTHER" id="PTHR35158">
    <property type="entry name" value="CDNA SEQUENCE CN725425"/>
    <property type="match status" value="1"/>
</dbReference>
<evidence type="ECO:0000313" key="2">
    <source>
        <dbReference type="EMBL" id="PKU44039.1"/>
    </source>
</evidence>
<protein>
    <submittedName>
        <fullName evidence="2">Uncharacterized protein</fullName>
    </submittedName>
</protein>
<feature type="compositionally biased region" description="Basic and acidic residues" evidence="1">
    <location>
        <begin position="359"/>
        <end position="369"/>
    </location>
</feature>
<evidence type="ECO:0000256" key="1">
    <source>
        <dbReference type="SAM" id="MobiDB-lite"/>
    </source>
</evidence>
<dbReference type="OrthoDB" id="6430388at2759"/>
<feature type="region of interest" description="Disordered" evidence="1">
    <location>
        <begin position="338"/>
        <end position="379"/>
    </location>
</feature>
<dbReference type="PANTHER" id="PTHR35158:SF1">
    <property type="entry name" value="CDNA SEQUENCE CN725425"/>
    <property type="match status" value="1"/>
</dbReference>
<accession>A0A2I0UDC1</accession>
<feature type="compositionally biased region" description="Basic and acidic residues" evidence="1">
    <location>
        <begin position="282"/>
        <end position="292"/>
    </location>
</feature>
<feature type="compositionally biased region" description="Low complexity" evidence="1">
    <location>
        <begin position="246"/>
        <end position="256"/>
    </location>
</feature>
<dbReference type="Pfam" id="PF15089">
    <property type="entry name" value="Redic1-like"/>
    <property type="match status" value="2"/>
</dbReference>
<dbReference type="InterPro" id="IPR027883">
    <property type="entry name" value="Redic1-like"/>
</dbReference>
<organism evidence="2 3">
    <name type="scientific">Limosa lapponica baueri</name>
    <dbReference type="NCBI Taxonomy" id="1758121"/>
    <lineage>
        <taxon>Eukaryota</taxon>
        <taxon>Metazoa</taxon>
        <taxon>Chordata</taxon>
        <taxon>Craniata</taxon>
        <taxon>Vertebrata</taxon>
        <taxon>Euteleostomi</taxon>
        <taxon>Archelosauria</taxon>
        <taxon>Archosauria</taxon>
        <taxon>Dinosauria</taxon>
        <taxon>Saurischia</taxon>
        <taxon>Theropoda</taxon>
        <taxon>Coelurosauria</taxon>
        <taxon>Aves</taxon>
        <taxon>Neognathae</taxon>
        <taxon>Neoaves</taxon>
        <taxon>Charadriiformes</taxon>
        <taxon>Scolopacidae</taxon>
        <taxon>Limosa</taxon>
    </lineage>
</organism>
<keyword evidence="3" id="KW-1185">Reference proteome</keyword>